<name>A0AAV9W036_9PEZI</name>
<comment type="caution">
    <text evidence="2">The sequence shown here is derived from an EMBL/GenBank/DDBJ whole genome shotgun (WGS) entry which is preliminary data.</text>
</comment>
<gene>
    <name evidence="2" type="ORF">TWF481_010216</name>
</gene>
<proteinExistence type="predicted"/>
<dbReference type="AlphaFoldDB" id="A0AAV9W036"/>
<accession>A0AAV9W036</accession>
<feature type="region of interest" description="Disordered" evidence="1">
    <location>
        <begin position="15"/>
        <end position="61"/>
    </location>
</feature>
<evidence type="ECO:0000313" key="2">
    <source>
        <dbReference type="EMBL" id="KAK6499859.1"/>
    </source>
</evidence>
<evidence type="ECO:0000256" key="1">
    <source>
        <dbReference type="SAM" id="MobiDB-lite"/>
    </source>
</evidence>
<protein>
    <submittedName>
        <fullName evidence="2">Uncharacterized protein</fullName>
    </submittedName>
</protein>
<dbReference type="Proteomes" id="UP001370758">
    <property type="component" value="Unassembled WGS sequence"/>
</dbReference>
<dbReference type="EMBL" id="JAVHJL010000007">
    <property type="protein sequence ID" value="KAK6499859.1"/>
    <property type="molecule type" value="Genomic_DNA"/>
</dbReference>
<feature type="compositionally biased region" description="Acidic residues" evidence="1">
    <location>
        <begin position="45"/>
        <end position="58"/>
    </location>
</feature>
<sequence>MYTHPFRSIFVQHASVPGDEHPGLPREWSRALHENSSSVAPSSDGDQETVSDATEEPDYPPYKYKRMIGKPVDEYGHSLRGLGTRPDEYGHTYNLANKTRTIYRKILEKNADRIKPFPPDTIKRWARLETPDVDRLFSRIEYLEERVVELDAQLKDTVASYVVFRDSITEDVWRLNAVHNIPKPQAPFRPL</sequence>
<reference evidence="2 3" key="1">
    <citation type="submission" date="2023-08" db="EMBL/GenBank/DDBJ databases">
        <authorList>
            <person name="Palmer J.M."/>
        </authorList>
    </citation>
    <scope>NUCLEOTIDE SEQUENCE [LARGE SCALE GENOMIC DNA]</scope>
    <source>
        <strain evidence="2 3">TWF481</strain>
    </source>
</reference>
<feature type="compositionally biased region" description="Basic and acidic residues" evidence="1">
    <location>
        <begin position="18"/>
        <end position="33"/>
    </location>
</feature>
<keyword evidence="3" id="KW-1185">Reference proteome</keyword>
<evidence type="ECO:0000313" key="3">
    <source>
        <dbReference type="Proteomes" id="UP001370758"/>
    </source>
</evidence>
<organism evidence="2 3">
    <name type="scientific">Arthrobotrys musiformis</name>
    <dbReference type="NCBI Taxonomy" id="47236"/>
    <lineage>
        <taxon>Eukaryota</taxon>
        <taxon>Fungi</taxon>
        <taxon>Dikarya</taxon>
        <taxon>Ascomycota</taxon>
        <taxon>Pezizomycotina</taxon>
        <taxon>Orbiliomycetes</taxon>
        <taxon>Orbiliales</taxon>
        <taxon>Orbiliaceae</taxon>
        <taxon>Arthrobotrys</taxon>
    </lineage>
</organism>